<gene>
    <name evidence="2" type="ORF">L0U88_03400</name>
</gene>
<evidence type="ECO:0000256" key="1">
    <source>
        <dbReference type="SAM" id="SignalP"/>
    </source>
</evidence>
<accession>A0ABS9BEX5</accession>
<organism evidence="2 3">
    <name type="scientific">Flavihumibacter fluminis</name>
    <dbReference type="NCBI Taxonomy" id="2909236"/>
    <lineage>
        <taxon>Bacteria</taxon>
        <taxon>Pseudomonadati</taxon>
        <taxon>Bacteroidota</taxon>
        <taxon>Chitinophagia</taxon>
        <taxon>Chitinophagales</taxon>
        <taxon>Chitinophagaceae</taxon>
        <taxon>Flavihumibacter</taxon>
    </lineage>
</organism>
<proteinExistence type="predicted"/>
<keyword evidence="3" id="KW-1185">Reference proteome</keyword>
<keyword evidence="1" id="KW-0732">Signal</keyword>
<protein>
    <submittedName>
        <fullName evidence="2">Uncharacterized protein</fullName>
    </submittedName>
</protein>
<feature type="signal peptide" evidence="1">
    <location>
        <begin position="1"/>
        <end position="21"/>
    </location>
</feature>
<dbReference type="EMBL" id="JAKEVY010000001">
    <property type="protein sequence ID" value="MCF1713674.1"/>
    <property type="molecule type" value="Genomic_DNA"/>
</dbReference>
<reference evidence="2 3" key="1">
    <citation type="submission" date="2022-01" db="EMBL/GenBank/DDBJ databases">
        <title>Flavihumibacter sp. nov., isolated from sediment of a river.</title>
        <authorList>
            <person name="Liu H."/>
        </authorList>
    </citation>
    <scope>NUCLEOTIDE SEQUENCE [LARGE SCALE GENOMIC DNA]</scope>
    <source>
        <strain evidence="2 3">RY-1</strain>
    </source>
</reference>
<name>A0ABS9BEX5_9BACT</name>
<sequence length="792" mass="88379">MKKGALLFCILLLLTGPFVMAQVNLQAGELALKLDEKGFLTAITHLPNQQNYLATDTIAPLLQLVVGDKKYLPAKATWNKASQTIRVSYPDIKGQADIKVSIRSTHLVLELVRAEPKQLLDAVIWGPFPTTITKLVGEVIGVVRDDQVAIGIQVLNPKTLGGNYPNKEGATWERGIAASKYTWGSTMQAYSINRDKNRTVDAWGGVQKNMLVQAVKGESVNGSKLAFFSCAEPATLDRLGAIELAEGLPHPTINGVWFKKSPYFGKSYLISSFGEKDVDEMIAYTKRAGLISLYHEGPFSSWGHFELDNTMFPNGRKGLKESVAKAKAAGLFFGVHTLTNFITTSDTYVTPVPDDRLSVTGSSVLVSPIDASEKEVVVRSPEYFSAEQGNELHTVKIGKELIRYRAVTKEAPYRLLDCQRGAFGTKPTAHAAGSVVGKLFDHGYKVFFPDFNMQREVASNIAQLMNETSVNHLDFDGHEGALASGQGDYALEIFAKDVYDQVKHDFIAGTSLSKTFYWHIGSYYNWGEPWYGGFKESMQQYRIDNQGLFHRNLMPPMLGWYLLTASTTLPEMEWMLARAAGYGAGFAMVARPDALRKNPRSGLLLDAIREWEAARNSGAFNADQQARLKNTQLAFHLDKIADGKWKLFQYEQSPLFKREHFIRQPGEPTHSLFEFSQQWKEQPLQFRMNAEGKEGKIRKISLQVDDYYEISLPVELLAGESLVTEGKRQVQVYDAKGNHRQTRTLDRDLPVMVPGKHKITVDCQFDGDEKPILYFQVSGLSKEETVTGAPSR</sequence>
<evidence type="ECO:0000313" key="3">
    <source>
        <dbReference type="Proteomes" id="UP001200145"/>
    </source>
</evidence>
<feature type="chain" id="PRO_5045994961" evidence="1">
    <location>
        <begin position="22"/>
        <end position="792"/>
    </location>
</feature>
<dbReference type="RefSeq" id="WP_234864202.1">
    <property type="nucleotide sequence ID" value="NZ_JAKEVY010000001.1"/>
</dbReference>
<dbReference type="Proteomes" id="UP001200145">
    <property type="component" value="Unassembled WGS sequence"/>
</dbReference>
<comment type="caution">
    <text evidence="2">The sequence shown here is derived from an EMBL/GenBank/DDBJ whole genome shotgun (WGS) entry which is preliminary data.</text>
</comment>
<evidence type="ECO:0000313" key="2">
    <source>
        <dbReference type="EMBL" id="MCF1713674.1"/>
    </source>
</evidence>